<feature type="transmembrane region" description="Helical" evidence="1">
    <location>
        <begin position="6"/>
        <end position="26"/>
    </location>
</feature>
<keyword evidence="3" id="KW-1185">Reference proteome</keyword>
<gene>
    <name evidence="2" type="ORF">Poly59_57970</name>
</gene>
<dbReference type="OrthoDB" id="267447at2"/>
<organism evidence="2 3">
    <name type="scientific">Rubripirellula reticaptiva</name>
    <dbReference type="NCBI Taxonomy" id="2528013"/>
    <lineage>
        <taxon>Bacteria</taxon>
        <taxon>Pseudomonadati</taxon>
        <taxon>Planctomycetota</taxon>
        <taxon>Planctomycetia</taxon>
        <taxon>Pirellulales</taxon>
        <taxon>Pirellulaceae</taxon>
        <taxon>Rubripirellula</taxon>
    </lineage>
</organism>
<proteinExistence type="predicted"/>
<dbReference type="Gene3D" id="3.90.70.10">
    <property type="entry name" value="Cysteine proteinases"/>
    <property type="match status" value="1"/>
</dbReference>
<dbReference type="AlphaFoldDB" id="A0A5C6EEE2"/>
<feature type="transmembrane region" description="Helical" evidence="1">
    <location>
        <begin position="38"/>
        <end position="61"/>
    </location>
</feature>
<keyword evidence="1" id="KW-1133">Transmembrane helix</keyword>
<feature type="transmembrane region" description="Helical" evidence="1">
    <location>
        <begin position="98"/>
        <end position="116"/>
    </location>
</feature>
<sequence length="282" mass="30694">MTDITIAIAVMIAISLTLGLLTAKFFYTVKGQWTMLGLAMSVLAMVYFLFYGSGQLILARIVPSSAAIVYTNFAAFFAAMGAGWAWRLPETPMWRRAGLSLLLCGASLAATCWPLLSIAVRPPPNGGDDWENGVARQTSWATCSPAAAATLFHGEGIEISERELIPLCLTDSSGTPTLGLYRGVRLVAKEYGRSVTIVEPSLQRLISDDDWPVLIAVELPFGVEDRRYADQWGWIPGMGHSVVALGRTEDGGFLIGDPSVGLEIWREDDMKLLWHGNGIRVQ</sequence>
<evidence type="ECO:0000313" key="2">
    <source>
        <dbReference type="EMBL" id="TWU46824.1"/>
    </source>
</evidence>
<feature type="transmembrane region" description="Helical" evidence="1">
    <location>
        <begin position="67"/>
        <end position="86"/>
    </location>
</feature>
<evidence type="ECO:0000256" key="1">
    <source>
        <dbReference type="SAM" id="Phobius"/>
    </source>
</evidence>
<evidence type="ECO:0008006" key="4">
    <source>
        <dbReference type="Google" id="ProtNLM"/>
    </source>
</evidence>
<evidence type="ECO:0000313" key="3">
    <source>
        <dbReference type="Proteomes" id="UP000317977"/>
    </source>
</evidence>
<accession>A0A5C6EEE2</accession>
<keyword evidence="1" id="KW-0812">Transmembrane</keyword>
<dbReference type="EMBL" id="SJPX01000006">
    <property type="protein sequence ID" value="TWU46824.1"/>
    <property type="molecule type" value="Genomic_DNA"/>
</dbReference>
<keyword evidence="1" id="KW-0472">Membrane</keyword>
<name>A0A5C6EEE2_9BACT</name>
<protein>
    <recommendedName>
        <fullName evidence="4">Peptidase C39 family protein</fullName>
    </recommendedName>
</protein>
<comment type="caution">
    <text evidence="2">The sequence shown here is derived from an EMBL/GenBank/DDBJ whole genome shotgun (WGS) entry which is preliminary data.</text>
</comment>
<dbReference type="Proteomes" id="UP000317977">
    <property type="component" value="Unassembled WGS sequence"/>
</dbReference>
<dbReference type="RefSeq" id="WP_146537272.1">
    <property type="nucleotide sequence ID" value="NZ_SJPX01000006.1"/>
</dbReference>
<reference evidence="2 3" key="1">
    <citation type="submission" date="2019-02" db="EMBL/GenBank/DDBJ databases">
        <title>Deep-cultivation of Planctomycetes and their phenomic and genomic characterization uncovers novel biology.</title>
        <authorList>
            <person name="Wiegand S."/>
            <person name="Jogler M."/>
            <person name="Boedeker C."/>
            <person name="Pinto D."/>
            <person name="Vollmers J."/>
            <person name="Rivas-Marin E."/>
            <person name="Kohn T."/>
            <person name="Peeters S.H."/>
            <person name="Heuer A."/>
            <person name="Rast P."/>
            <person name="Oberbeckmann S."/>
            <person name="Bunk B."/>
            <person name="Jeske O."/>
            <person name="Meyerdierks A."/>
            <person name="Storesund J.E."/>
            <person name="Kallscheuer N."/>
            <person name="Luecker S."/>
            <person name="Lage O.M."/>
            <person name="Pohl T."/>
            <person name="Merkel B.J."/>
            <person name="Hornburger P."/>
            <person name="Mueller R.-W."/>
            <person name="Bruemmer F."/>
            <person name="Labrenz M."/>
            <person name="Spormann A.M."/>
            <person name="Op Den Camp H."/>
            <person name="Overmann J."/>
            <person name="Amann R."/>
            <person name="Jetten M.S.M."/>
            <person name="Mascher T."/>
            <person name="Medema M.H."/>
            <person name="Devos D.P."/>
            <person name="Kaster A.-K."/>
            <person name="Ovreas L."/>
            <person name="Rohde M."/>
            <person name="Galperin M.Y."/>
            <person name="Jogler C."/>
        </authorList>
    </citation>
    <scope>NUCLEOTIDE SEQUENCE [LARGE SCALE GENOMIC DNA]</scope>
    <source>
        <strain evidence="2 3">Poly59</strain>
    </source>
</reference>